<dbReference type="Pfam" id="PF02493">
    <property type="entry name" value="MORN"/>
    <property type="match status" value="4"/>
</dbReference>
<dbReference type="Gene3D" id="2.20.110.10">
    <property type="entry name" value="Histone H3 K4-specific methyltransferase SET7/9 N-terminal domain"/>
    <property type="match status" value="2"/>
</dbReference>
<protein>
    <recommendedName>
        <fullName evidence="5">MORN repeat-containing protein 2</fullName>
    </recommendedName>
</protein>
<evidence type="ECO:0000313" key="3">
    <source>
        <dbReference type="EMBL" id="KAJ8321938.1"/>
    </source>
</evidence>
<evidence type="ECO:0000256" key="2">
    <source>
        <dbReference type="SAM" id="MobiDB-lite"/>
    </source>
</evidence>
<proteinExistence type="predicted"/>
<keyword evidence="4" id="KW-1185">Reference proteome</keyword>
<dbReference type="SUPFAM" id="SSF82185">
    <property type="entry name" value="Histone H3 K4-specific methyltransferase SET7/9 N-terminal domain"/>
    <property type="match status" value="1"/>
</dbReference>
<dbReference type="EMBL" id="JARBDR010000018">
    <property type="protein sequence ID" value="KAJ8321938.1"/>
    <property type="molecule type" value="Genomic_DNA"/>
</dbReference>
<evidence type="ECO:0000313" key="4">
    <source>
        <dbReference type="Proteomes" id="UP001217089"/>
    </source>
</evidence>
<dbReference type="PANTHER" id="PTHR46917:SF1">
    <property type="entry name" value="MORN REPEAT-CONTAINING PROTEIN 2"/>
    <property type="match status" value="1"/>
</dbReference>
<comment type="caution">
    <text evidence="3">The sequence shown here is derived from an EMBL/GenBank/DDBJ whole genome shotgun (WGS) entry which is preliminary data.</text>
</comment>
<dbReference type="InterPro" id="IPR003409">
    <property type="entry name" value="MORN"/>
</dbReference>
<dbReference type="Proteomes" id="UP001217089">
    <property type="component" value="Unassembled WGS sequence"/>
</dbReference>
<reference evidence="3 4" key="1">
    <citation type="submission" date="2022-12" db="EMBL/GenBank/DDBJ databases">
        <title>Chromosome-level genome of Tegillarca granosa.</title>
        <authorList>
            <person name="Kim J."/>
        </authorList>
    </citation>
    <scope>NUCLEOTIDE SEQUENCE [LARGE SCALE GENOMIC DNA]</scope>
    <source>
        <strain evidence="3">Teg-2019</strain>
        <tissue evidence="3">Adductor muscle</tissue>
    </source>
</reference>
<feature type="compositionally biased region" description="Basic residues" evidence="2">
    <location>
        <begin position="1"/>
        <end position="11"/>
    </location>
</feature>
<feature type="region of interest" description="Disordered" evidence="2">
    <location>
        <begin position="1"/>
        <end position="66"/>
    </location>
</feature>
<dbReference type="SMART" id="SM00698">
    <property type="entry name" value="MORN"/>
    <property type="match status" value="4"/>
</dbReference>
<dbReference type="PANTHER" id="PTHR46917">
    <property type="entry name" value="MORN REPEAT-CONTAINING PROTEIN 2"/>
    <property type="match status" value="1"/>
</dbReference>
<keyword evidence="1" id="KW-0677">Repeat</keyword>
<evidence type="ECO:0000256" key="1">
    <source>
        <dbReference type="ARBA" id="ARBA00022737"/>
    </source>
</evidence>
<dbReference type="InterPro" id="IPR052849">
    <property type="entry name" value="MORN_repeat_protein"/>
</dbReference>
<organism evidence="3 4">
    <name type="scientific">Tegillarca granosa</name>
    <name type="common">Malaysian cockle</name>
    <name type="synonym">Anadara granosa</name>
    <dbReference type="NCBI Taxonomy" id="220873"/>
    <lineage>
        <taxon>Eukaryota</taxon>
        <taxon>Metazoa</taxon>
        <taxon>Spiralia</taxon>
        <taxon>Lophotrochozoa</taxon>
        <taxon>Mollusca</taxon>
        <taxon>Bivalvia</taxon>
        <taxon>Autobranchia</taxon>
        <taxon>Pteriomorphia</taxon>
        <taxon>Arcoida</taxon>
        <taxon>Arcoidea</taxon>
        <taxon>Arcidae</taxon>
        <taxon>Tegillarca</taxon>
    </lineage>
</organism>
<evidence type="ECO:0008006" key="5">
    <source>
        <dbReference type="Google" id="ProtNLM"/>
    </source>
</evidence>
<gene>
    <name evidence="3" type="ORF">KUTeg_000409</name>
</gene>
<accession>A0ABQ9FXG3</accession>
<name>A0ABQ9FXG3_TEGGR</name>
<feature type="compositionally biased region" description="Basic and acidic residues" evidence="2">
    <location>
        <begin position="32"/>
        <end position="57"/>
    </location>
</feature>
<sequence length="150" mass="17252">MIRKRVYKKDKKKEGDSPPEILRTTYIFPNGDRYDGEYKHASDGSLERDGQGTHTTKDGTVYDGSWKEDKMNGTGRLVHPSGAVYEGDFINNQFHGKGKYSWPNGSRYEGEFNENRMEGEGQFMDTEGQMWTGTFRYRAAPGLRFKLNMD</sequence>